<dbReference type="Proteomes" id="UP001600888">
    <property type="component" value="Unassembled WGS sequence"/>
</dbReference>
<evidence type="ECO:0000313" key="3">
    <source>
        <dbReference type="Proteomes" id="UP001600888"/>
    </source>
</evidence>
<feature type="compositionally biased region" description="Basic and acidic residues" evidence="1">
    <location>
        <begin position="704"/>
        <end position="720"/>
    </location>
</feature>
<comment type="caution">
    <text evidence="2">The sequence shown here is derived from an EMBL/GenBank/DDBJ whole genome shotgun (WGS) entry which is preliminary data.</text>
</comment>
<dbReference type="PANTHER" id="PTHR40788:SF2">
    <property type="entry name" value="CLR5 DOMAIN-CONTAINING PROTEIN"/>
    <property type="match status" value="1"/>
</dbReference>
<organism evidence="2 3">
    <name type="scientific">Diaporthe vaccinii</name>
    <dbReference type="NCBI Taxonomy" id="105482"/>
    <lineage>
        <taxon>Eukaryota</taxon>
        <taxon>Fungi</taxon>
        <taxon>Dikarya</taxon>
        <taxon>Ascomycota</taxon>
        <taxon>Pezizomycotina</taxon>
        <taxon>Sordariomycetes</taxon>
        <taxon>Sordariomycetidae</taxon>
        <taxon>Diaporthales</taxon>
        <taxon>Diaporthaceae</taxon>
        <taxon>Diaporthe</taxon>
        <taxon>Diaporthe eres species complex</taxon>
    </lineage>
</organism>
<evidence type="ECO:0008006" key="4">
    <source>
        <dbReference type="Google" id="ProtNLM"/>
    </source>
</evidence>
<name>A0ABR4FAW6_9PEZI</name>
<evidence type="ECO:0000313" key="2">
    <source>
        <dbReference type="EMBL" id="KAL2291844.1"/>
    </source>
</evidence>
<protein>
    <recommendedName>
        <fullName evidence="4">Clr5 domain-containing protein</fullName>
    </recommendedName>
</protein>
<feature type="region of interest" description="Disordered" evidence="1">
    <location>
        <begin position="666"/>
        <end position="748"/>
    </location>
</feature>
<accession>A0ABR4FAW6</accession>
<reference evidence="2 3" key="1">
    <citation type="submission" date="2024-03" db="EMBL/GenBank/DDBJ databases">
        <title>A high-quality draft genome sequence of Diaporthe vaccinii, a causative agent of upright dieback and viscid rot disease in cranberry plants.</title>
        <authorList>
            <person name="Sarrasin M."/>
            <person name="Lang B.F."/>
            <person name="Burger G."/>
        </authorList>
    </citation>
    <scope>NUCLEOTIDE SEQUENCE [LARGE SCALE GENOMIC DNA]</scope>
    <source>
        <strain evidence="2 3">IS7</strain>
    </source>
</reference>
<feature type="region of interest" description="Disordered" evidence="1">
    <location>
        <begin position="1"/>
        <end position="28"/>
    </location>
</feature>
<keyword evidence="3" id="KW-1185">Reference proteome</keyword>
<evidence type="ECO:0000256" key="1">
    <source>
        <dbReference type="SAM" id="MobiDB-lite"/>
    </source>
</evidence>
<feature type="compositionally biased region" description="Polar residues" evidence="1">
    <location>
        <begin position="16"/>
        <end position="28"/>
    </location>
</feature>
<dbReference type="EMBL" id="JBAWTH010000005">
    <property type="protein sequence ID" value="KAL2291844.1"/>
    <property type="molecule type" value="Genomic_DNA"/>
</dbReference>
<sequence>MDQATNQDNHKRIPRPTSSPETGLTTGEGNATINLISQEELRKLRSEIRQTAERIFDNWRNLESIVPRHEATIQKRWTHKSKTKRKELLLTTWPNMSRDHRPDLVLENKFYSATEMKKDWEQMMQGKPRQIKMYEGSQREALLMPYINLHDLTKTEPLLLMINARARRHPHDFSSRDLQLSTRCIDLTRWRGLKGYIMHFGGQESGPAAYGELRKDEWRVIVIVKGADTRLANGKINPGYGLWILEIQDRIYKFLLDIAIRILHDIPASDLTGPKFDVKPEPPLPSANSREDGVVSLASTNLEAIYSSPGQMDLHRLQLLVSAKASEEEDKLWALREDPGRFSEGLESFTAHDPEYFSNLLGTKHPQTTINASQTRLGSSTKSDPRLTGSLLVSTFICVEFWSDLLRDITDLVKLKKQHFDSKNVEPSNPLPRPFAIALHKLQFSLCRCVEQQVSVLRMTTFSSPPLRPYTQQALRGTYDDFVSKSDKWPPQHIFGFMTILHRLFYDDVHKTGHIAGVQSLMEQYDMFINTVPNAHQAVSPYVAQEISTLALLSECLRQIHLFQPWLVTCHEEIGTPHVQAVLMAHLDKERREIRPLANFKSSLQVREMAAAASKSPYPVHKRRTAANVAAMQNAETLLDRMWEVMLAEMEQQDALPKHSKNVLFSQGRQVQRTPDWVEPVKHTKKTAPQVAPEALVQPFGRLSLDDTRKEQNSPREKTKIKTRGTAAPQSSASTQGQTTEPEDKSSALTIQVDRRALKVFSTLFHKPSSTSLPGDVLWTEFLHAMHSAGFGIEKLQGSAWQFTPDDRKDSCMGAGMRSILFHEPHPHSRIPFWDARRHGRRLARAYGWSGETFVMK</sequence>
<proteinExistence type="predicted"/>
<dbReference type="PANTHER" id="PTHR40788">
    <property type="entry name" value="CLR5 DOMAIN-CONTAINING PROTEIN-RELATED"/>
    <property type="match status" value="1"/>
</dbReference>
<feature type="compositionally biased region" description="Polar residues" evidence="1">
    <location>
        <begin position="728"/>
        <end position="740"/>
    </location>
</feature>
<gene>
    <name evidence="2" type="ORF">FJTKL_12021</name>
</gene>